<dbReference type="Pfam" id="PF00126">
    <property type="entry name" value="HTH_1"/>
    <property type="match status" value="1"/>
</dbReference>
<gene>
    <name evidence="6" type="ORF">WMW72_07880</name>
</gene>
<comment type="caution">
    <text evidence="6">The sequence shown here is derived from an EMBL/GenBank/DDBJ whole genome shotgun (WGS) entry which is preliminary data.</text>
</comment>
<evidence type="ECO:0000256" key="1">
    <source>
        <dbReference type="ARBA" id="ARBA00009437"/>
    </source>
</evidence>
<dbReference type="Proteomes" id="UP001469365">
    <property type="component" value="Unassembled WGS sequence"/>
</dbReference>
<keyword evidence="7" id="KW-1185">Reference proteome</keyword>
<evidence type="ECO:0000313" key="7">
    <source>
        <dbReference type="Proteomes" id="UP001469365"/>
    </source>
</evidence>
<dbReference type="PRINTS" id="PR00039">
    <property type="entry name" value="HTHLYSR"/>
</dbReference>
<proteinExistence type="inferred from homology"/>
<dbReference type="PANTHER" id="PTHR30126:SF40">
    <property type="entry name" value="HTH-TYPE TRANSCRIPTIONAL REGULATOR GLTR"/>
    <property type="match status" value="1"/>
</dbReference>
<name>A0ABU9DG39_9BACL</name>
<dbReference type="SUPFAM" id="SSF53850">
    <property type="entry name" value="Periplasmic binding protein-like II"/>
    <property type="match status" value="1"/>
</dbReference>
<evidence type="ECO:0000313" key="6">
    <source>
        <dbReference type="EMBL" id="MEK8127835.1"/>
    </source>
</evidence>
<dbReference type="Gene3D" id="3.40.190.290">
    <property type="match status" value="1"/>
</dbReference>
<evidence type="ECO:0000256" key="3">
    <source>
        <dbReference type="ARBA" id="ARBA00023125"/>
    </source>
</evidence>
<keyword evidence="3" id="KW-0238">DNA-binding</keyword>
<dbReference type="EMBL" id="JBBPCC010000003">
    <property type="protein sequence ID" value="MEK8127835.1"/>
    <property type="molecule type" value="Genomic_DNA"/>
</dbReference>
<evidence type="ECO:0000256" key="4">
    <source>
        <dbReference type="ARBA" id="ARBA00023163"/>
    </source>
</evidence>
<dbReference type="PANTHER" id="PTHR30126">
    <property type="entry name" value="HTH-TYPE TRANSCRIPTIONAL REGULATOR"/>
    <property type="match status" value="1"/>
</dbReference>
<sequence length="284" mass="31437">MELTDLKVFITIAEEGSVSRAAERLGYVQSNVTARVRKLEDELGVSLFHRHPKGMSLTEKGSSFQEYASAILHMSEEAVKSVRETPYPSGPLSIGVVETVHCGNFLNALSDYQAKYPEVSLSLGTGSSSELQSKVLNYELDGAFVTGEIISPKLVSAYSEQDELRLLTKQPDTDYPDIRQMKWAVSPKGCPFRKVLETWLQSEGIPLMNMIEIGSLETLLGCVRTGLASTLLPTSVLYGTYEQLGIFPIPEKFRFTQTSLIRRDGRFSSKAFTAFVEMVKANGM</sequence>
<comment type="similarity">
    <text evidence="1">Belongs to the LysR transcriptional regulatory family.</text>
</comment>
<dbReference type="InterPro" id="IPR005119">
    <property type="entry name" value="LysR_subst-bd"/>
</dbReference>
<organism evidence="6 7">
    <name type="scientific">Paenibacillus filicis</name>
    <dbReference type="NCBI Taxonomy" id="669464"/>
    <lineage>
        <taxon>Bacteria</taxon>
        <taxon>Bacillati</taxon>
        <taxon>Bacillota</taxon>
        <taxon>Bacilli</taxon>
        <taxon>Bacillales</taxon>
        <taxon>Paenibacillaceae</taxon>
        <taxon>Paenibacillus</taxon>
    </lineage>
</organism>
<dbReference type="RefSeq" id="WP_341414881.1">
    <property type="nucleotide sequence ID" value="NZ_JBBPCC010000003.1"/>
</dbReference>
<dbReference type="InterPro" id="IPR036388">
    <property type="entry name" value="WH-like_DNA-bd_sf"/>
</dbReference>
<dbReference type="Gene3D" id="1.10.10.10">
    <property type="entry name" value="Winged helix-like DNA-binding domain superfamily/Winged helix DNA-binding domain"/>
    <property type="match status" value="1"/>
</dbReference>
<evidence type="ECO:0000259" key="5">
    <source>
        <dbReference type="PROSITE" id="PS50931"/>
    </source>
</evidence>
<reference evidence="6 7" key="1">
    <citation type="submission" date="2024-04" db="EMBL/GenBank/DDBJ databases">
        <title>draft genome sequnece of Paenibacillus filicis.</title>
        <authorList>
            <person name="Kim D.-U."/>
        </authorList>
    </citation>
    <scope>NUCLEOTIDE SEQUENCE [LARGE SCALE GENOMIC DNA]</scope>
    <source>
        <strain evidence="6 7">KACC14197</strain>
    </source>
</reference>
<dbReference type="SUPFAM" id="SSF46785">
    <property type="entry name" value="Winged helix' DNA-binding domain"/>
    <property type="match status" value="1"/>
</dbReference>
<protein>
    <submittedName>
        <fullName evidence="6">LysR family transcriptional regulator</fullName>
    </submittedName>
</protein>
<evidence type="ECO:0000256" key="2">
    <source>
        <dbReference type="ARBA" id="ARBA00023015"/>
    </source>
</evidence>
<dbReference type="InterPro" id="IPR036390">
    <property type="entry name" value="WH_DNA-bd_sf"/>
</dbReference>
<keyword evidence="4" id="KW-0804">Transcription</keyword>
<keyword evidence="2" id="KW-0805">Transcription regulation</keyword>
<dbReference type="InterPro" id="IPR000847">
    <property type="entry name" value="LysR_HTH_N"/>
</dbReference>
<accession>A0ABU9DG39</accession>
<dbReference type="Pfam" id="PF03466">
    <property type="entry name" value="LysR_substrate"/>
    <property type="match status" value="1"/>
</dbReference>
<feature type="domain" description="HTH lysR-type" evidence="5">
    <location>
        <begin position="1"/>
        <end position="58"/>
    </location>
</feature>
<dbReference type="PROSITE" id="PS50931">
    <property type="entry name" value="HTH_LYSR"/>
    <property type="match status" value="1"/>
</dbReference>